<comment type="subcellular location">
    <subcellularLocation>
        <location evidence="1">Membrane</location>
        <topology evidence="1">Multi-pass membrane protein</topology>
    </subcellularLocation>
</comment>
<reference evidence="15" key="1">
    <citation type="submission" date="2020-11" db="EMBL/GenBank/DDBJ databases">
        <authorList>
            <person name="Whitehead M."/>
        </authorList>
    </citation>
    <scope>NUCLEOTIDE SEQUENCE</scope>
    <source>
        <strain evidence="15">EGII</strain>
    </source>
</reference>
<gene>
    <name evidence="15" type="ORF">CCAP1982_LOCUS23057</name>
</gene>
<evidence type="ECO:0000256" key="2">
    <source>
        <dbReference type="ARBA" id="ARBA00008586"/>
    </source>
</evidence>
<dbReference type="InterPro" id="IPR011701">
    <property type="entry name" value="MFS"/>
</dbReference>
<organism evidence="15 16">
    <name type="scientific">Ceratitis capitata</name>
    <name type="common">Mediterranean fruit fly</name>
    <name type="synonym">Tephritis capitata</name>
    <dbReference type="NCBI Taxonomy" id="7213"/>
    <lineage>
        <taxon>Eukaryota</taxon>
        <taxon>Metazoa</taxon>
        <taxon>Ecdysozoa</taxon>
        <taxon>Arthropoda</taxon>
        <taxon>Hexapoda</taxon>
        <taxon>Insecta</taxon>
        <taxon>Pterygota</taxon>
        <taxon>Neoptera</taxon>
        <taxon>Endopterygota</taxon>
        <taxon>Diptera</taxon>
        <taxon>Brachycera</taxon>
        <taxon>Muscomorpha</taxon>
        <taxon>Tephritoidea</taxon>
        <taxon>Tephritidae</taxon>
        <taxon>Ceratitis</taxon>
        <taxon>Ceratitis</taxon>
    </lineage>
</organism>
<keyword evidence="4 13" id="KW-0812">Transmembrane</keyword>
<accession>A0A811VLW2</accession>
<keyword evidence="7" id="KW-0915">Sodium</keyword>
<evidence type="ECO:0000256" key="11">
    <source>
        <dbReference type="ARBA" id="ARBA00054632"/>
    </source>
</evidence>
<name>A0A811VLW2_CERCA</name>
<evidence type="ECO:0000256" key="6">
    <source>
        <dbReference type="ARBA" id="ARBA00022989"/>
    </source>
</evidence>
<evidence type="ECO:0000256" key="9">
    <source>
        <dbReference type="ARBA" id="ARBA00023136"/>
    </source>
</evidence>
<evidence type="ECO:0000259" key="14">
    <source>
        <dbReference type="PROSITE" id="PS50850"/>
    </source>
</evidence>
<feature type="transmembrane region" description="Helical" evidence="13">
    <location>
        <begin position="187"/>
        <end position="208"/>
    </location>
</feature>
<evidence type="ECO:0000256" key="8">
    <source>
        <dbReference type="ARBA" id="ARBA00023065"/>
    </source>
</evidence>
<evidence type="ECO:0000256" key="12">
    <source>
        <dbReference type="ARBA" id="ARBA00068450"/>
    </source>
</evidence>
<sequence length="513" mass="57085">MGDEKVAAEIYKGPRFGVRHIQTLLLFLCITVAYLGRLNISVAIVAMTNAASTNPNFQEFDWTEKEKNYIISCFYWTYVVAQFPGGYLSRRFGAKILTGICLFGSAVCSLLTPFLVPWGGWQVFCAIRIMQGLFQAPIFPAIHQHIAKWSPADERNILGALTYSGVDCGTVLAMLVSGLIASSTLGWPGISYISAGLGLSWCVLWFILAANDPPSSRFITKAEFVYIEASMKRDDDFHKKKIPVPWLAMFTSVPFLALLVVRCAETWGFSTIQSQIPSYMNGVLHMNIKNNAFFSALPYIARWIMSYTYLYFGNMAVRKGWLTLTVMRKIANTMALWLPALIMIGVGFLDDRNKSLAIALMVMNVGFNGGATVGCVLSTIDLSPNHAGVVMGITNPVANVVPLITPLVVGVIVTDVQNRSEWQIVFIIAAVIFFVGNLIFVLFGSAETQPWDDPDFLRKDNVEETIKIDRPKSVFKEIFGADDKVLEHIEGWPVEKRGNEKSNEEENEAAKRY</sequence>
<dbReference type="GO" id="GO:0015293">
    <property type="term" value="F:symporter activity"/>
    <property type="evidence" value="ECO:0007669"/>
    <property type="project" value="UniProtKB-KW"/>
</dbReference>
<dbReference type="CDD" id="cd17318">
    <property type="entry name" value="MFS_SLC17"/>
    <property type="match status" value="1"/>
</dbReference>
<dbReference type="Pfam" id="PF07690">
    <property type="entry name" value="MFS_1"/>
    <property type="match status" value="1"/>
</dbReference>
<feature type="transmembrane region" description="Helical" evidence="13">
    <location>
        <begin position="24"/>
        <end position="49"/>
    </location>
</feature>
<dbReference type="PANTHER" id="PTHR11662">
    <property type="entry name" value="SOLUTE CARRIER FAMILY 17"/>
    <property type="match status" value="1"/>
</dbReference>
<dbReference type="InterPro" id="IPR036259">
    <property type="entry name" value="MFS_trans_sf"/>
</dbReference>
<dbReference type="Gene3D" id="1.20.1250.20">
    <property type="entry name" value="MFS general substrate transporter like domains"/>
    <property type="match status" value="2"/>
</dbReference>
<feature type="transmembrane region" description="Helical" evidence="13">
    <location>
        <begin position="389"/>
        <end position="412"/>
    </location>
</feature>
<keyword evidence="8" id="KW-0406">Ion transport</keyword>
<dbReference type="OrthoDB" id="2985014at2759"/>
<evidence type="ECO:0000256" key="1">
    <source>
        <dbReference type="ARBA" id="ARBA00004141"/>
    </source>
</evidence>
<dbReference type="AlphaFoldDB" id="A0A811VLW2"/>
<feature type="transmembrane region" description="Helical" evidence="13">
    <location>
        <begin position="424"/>
        <end position="443"/>
    </location>
</feature>
<feature type="domain" description="Major facilitator superfamily (MFS) profile" evidence="14">
    <location>
        <begin position="25"/>
        <end position="448"/>
    </location>
</feature>
<feature type="transmembrane region" description="Helical" evidence="13">
    <location>
        <begin position="96"/>
        <end position="115"/>
    </location>
</feature>
<keyword evidence="10" id="KW-0739">Sodium transport</keyword>
<dbReference type="GO" id="GO:0006820">
    <property type="term" value="P:monoatomic anion transport"/>
    <property type="evidence" value="ECO:0007669"/>
    <property type="project" value="TreeGrafter"/>
</dbReference>
<comment type="function">
    <text evidence="11">May be an inorganic phosphate cotransporter.</text>
</comment>
<evidence type="ECO:0000256" key="5">
    <source>
        <dbReference type="ARBA" id="ARBA00022847"/>
    </source>
</evidence>
<dbReference type="FunFam" id="1.20.1250.20:FF:000003">
    <property type="entry name" value="Solute carrier family 17 member 3"/>
    <property type="match status" value="1"/>
</dbReference>
<evidence type="ECO:0000313" key="15">
    <source>
        <dbReference type="EMBL" id="CAD7015103.1"/>
    </source>
</evidence>
<feature type="transmembrane region" description="Helical" evidence="13">
    <location>
        <begin position="355"/>
        <end position="377"/>
    </location>
</feature>
<proteinExistence type="inferred from homology"/>
<keyword evidence="9 13" id="KW-0472">Membrane</keyword>
<keyword evidence="5" id="KW-0769">Symport</keyword>
<feature type="transmembrane region" description="Helical" evidence="13">
    <location>
        <begin position="330"/>
        <end position="349"/>
    </location>
</feature>
<keyword evidence="16" id="KW-1185">Reference proteome</keyword>
<evidence type="ECO:0000256" key="3">
    <source>
        <dbReference type="ARBA" id="ARBA00022448"/>
    </source>
</evidence>
<feature type="transmembrane region" description="Helical" evidence="13">
    <location>
        <begin position="69"/>
        <end position="89"/>
    </location>
</feature>
<evidence type="ECO:0000256" key="10">
    <source>
        <dbReference type="ARBA" id="ARBA00023201"/>
    </source>
</evidence>
<dbReference type="FunFam" id="1.20.1250.20:FF:000144">
    <property type="entry name" value="Picot, isoform B"/>
    <property type="match status" value="1"/>
</dbReference>
<comment type="caution">
    <text evidence="15">The sequence shown here is derived from an EMBL/GenBank/DDBJ whole genome shotgun (WGS) entry which is preliminary data.</text>
</comment>
<dbReference type="InterPro" id="IPR050382">
    <property type="entry name" value="MFS_Na/Anion_cotransporter"/>
</dbReference>
<evidence type="ECO:0000313" key="16">
    <source>
        <dbReference type="Proteomes" id="UP000606786"/>
    </source>
</evidence>
<evidence type="ECO:0000256" key="13">
    <source>
        <dbReference type="SAM" id="Phobius"/>
    </source>
</evidence>
<dbReference type="GO" id="GO:0016020">
    <property type="term" value="C:membrane"/>
    <property type="evidence" value="ECO:0007669"/>
    <property type="project" value="UniProtKB-SubCell"/>
</dbReference>
<dbReference type="InterPro" id="IPR020846">
    <property type="entry name" value="MFS_dom"/>
</dbReference>
<comment type="similarity">
    <text evidence="2">Belongs to the major facilitator superfamily. Sodium/anion cotransporter family.</text>
</comment>
<protein>
    <recommendedName>
        <fullName evidence="12">Putative inorganic phosphate cotransporter</fullName>
    </recommendedName>
</protein>
<dbReference type="Proteomes" id="UP000606786">
    <property type="component" value="Unassembled WGS sequence"/>
</dbReference>
<keyword evidence="6 13" id="KW-1133">Transmembrane helix</keyword>
<dbReference type="PROSITE" id="PS50850">
    <property type="entry name" value="MFS"/>
    <property type="match status" value="1"/>
</dbReference>
<evidence type="ECO:0000256" key="4">
    <source>
        <dbReference type="ARBA" id="ARBA00022692"/>
    </source>
</evidence>
<feature type="transmembrane region" description="Helical" evidence="13">
    <location>
        <begin position="160"/>
        <end position="181"/>
    </location>
</feature>
<evidence type="ECO:0000256" key="7">
    <source>
        <dbReference type="ARBA" id="ARBA00023053"/>
    </source>
</evidence>
<dbReference type="SUPFAM" id="SSF103473">
    <property type="entry name" value="MFS general substrate transporter"/>
    <property type="match status" value="1"/>
</dbReference>
<dbReference type="PANTHER" id="PTHR11662:SF280">
    <property type="entry name" value="FI21844P1-RELATED"/>
    <property type="match status" value="1"/>
</dbReference>
<feature type="transmembrane region" description="Helical" evidence="13">
    <location>
        <begin position="242"/>
        <end position="261"/>
    </location>
</feature>
<feature type="transmembrane region" description="Helical" evidence="13">
    <location>
        <begin position="292"/>
        <end position="310"/>
    </location>
</feature>
<dbReference type="GO" id="GO:0006814">
    <property type="term" value="P:sodium ion transport"/>
    <property type="evidence" value="ECO:0007669"/>
    <property type="project" value="UniProtKB-KW"/>
</dbReference>
<keyword evidence="3" id="KW-0813">Transport</keyword>
<dbReference type="EMBL" id="CAJHJT010000056">
    <property type="protein sequence ID" value="CAD7015103.1"/>
    <property type="molecule type" value="Genomic_DNA"/>
</dbReference>